<sequence>MPLPPAGDVWSLPPRPQRHTLPIEVPLACIATGCQPGGTVLDMFAADATTGLAARRLDRSFIGVEQNPDLCRIAEQRLREDNRHGDGDA</sequence>
<evidence type="ECO:0000256" key="2">
    <source>
        <dbReference type="ARBA" id="ARBA00022679"/>
    </source>
</evidence>
<dbReference type="InterPro" id="IPR002941">
    <property type="entry name" value="DNA_methylase_N4/N6"/>
</dbReference>
<accession>A0A5D0UC55</accession>
<dbReference type="OrthoDB" id="9773060at2"/>
<dbReference type="GO" id="GO:0003677">
    <property type="term" value="F:DNA binding"/>
    <property type="evidence" value="ECO:0007669"/>
    <property type="project" value="InterPro"/>
</dbReference>
<name>A0A5D0UC55_9ACTN</name>
<evidence type="ECO:0000259" key="3">
    <source>
        <dbReference type="Pfam" id="PF01555"/>
    </source>
</evidence>
<dbReference type="Pfam" id="PF01555">
    <property type="entry name" value="N6_N4_Mtase"/>
    <property type="match status" value="1"/>
</dbReference>
<dbReference type="GO" id="GO:0032259">
    <property type="term" value="P:methylation"/>
    <property type="evidence" value="ECO:0007669"/>
    <property type="project" value="UniProtKB-KW"/>
</dbReference>
<protein>
    <submittedName>
        <fullName evidence="4">Site-specific DNA-methyltransferase</fullName>
    </submittedName>
</protein>
<dbReference type="GO" id="GO:0008170">
    <property type="term" value="F:N-methyltransferase activity"/>
    <property type="evidence" value="ECO:0007669"/>
    <property type="project" value="InterPro"/>
</dbReference>
<dbReference type="AlphaFoldDB" id="A0A5D0UC55"/>
<dbReference type="EMBL" id="VSFF01000006">
    <property type="protein sequence ID" value="TYC14679.1"/>
    <property type="molecule type" value="Genomic_DNA"/>
</dbReference>
<feature type="domain" description="DNA methylase N-4/N-6" evidence="3">
    <location>
        <begin position="18"/>
        <end position="75"/>
    </location>
</feature>
<evidence type="ECO:0000313" key="5">
    <source>
        <dbReference type="Proteomes" id="UP000322634"/>
    </source>
</evidence>
<dbReference type="Proteomes" id="UP000322634">
    <property type="component" value="Unassembled WGS sequence"/>
</dbReference>
<dbReference type="Gene3D" id="3.40.50.150">
    <property type="entry name" value="Vaccinia Virus protein VP39"/>
    <property type="match status" value="1"/>
</dbReference>
<keyword evidence="5" id="KW-1185">Reference proteome</keyword>
<dbReference type="PRINTS" id="PR00508">
    <property type="entry name" value="S21N4MTFRASE"/>
</dbReference>
<gene>
    <name evidence="4" type="ORF">FXF65_17805</name>
</gene>
<dbReference type="SUPFAM" id="SSF53335">
    <property type="entry name" value="S-adenosyl-L-methionine-dependent methyltransferases"/>
    <property type="match status" value="1"/>
</dbReference>
<evidence type="ECO:0000313" key="4">
    <source>
        <dbReference type="EMBL" id="TYC14679.1"/>
    </source>
</evidence>
<dbReference type="InterPro" id="IPR029063">
    <property type="entry name" value="SAM-dependent_MTases_sf"/>
</dbReference>
<evidence type="ECO:0000256" key="1">
    <source>
        <dbReference type="ARBA" id="ARBA00022603"/>
    </source>
</evidence>
<organism evidence="4 5">
    <name type="scientific">Actinomadura syzygii</name>
    <dbReference type="NCBI Taxonomy" id="1427538"/>
    <lineage>
        <taxon>Bacteria</taxon>
        <taxon>Bacillati</taxon>
        <taxon>Actinomycetota</taxon>
        <taxon>Actinomycetes</taxon>
        <taxon>Streptosporangiales</taxon>
        <taxon>Thermomonosporaceae</taxon>
        <taxon>Actinomadura</taxon>
    </lineage>
</organism>
<dbReference type="InterPro" id="IPR001091">
    <property type="entry name" value="RM_Methyltransferase"/>
</dbReference>
<keyword evidence="2 4" id="KW-0808">Transferase</keyword>
<proteinExistence type="predicted"/>
<comment type="caution">
    <text evidence="4">The sequence shown here is derived from an EMBL/GenBank/DDBJ whole genome shotgun (WGS) entry which is preliminary data.</text>
</comment>
<reference evidence="4 5" key="1">
    <citation type="submission" date="2019-08" db="EMBL/GenBank/DDBJ databases">
        <title>Actinomadura sp. nov. CYP1-5 isolated from mountain soil.</title>
        <authorList>
            <person name="Songsumanus A."/>
            <person name="Kuncharoen N."/>
            <person name="Kudo T."/>
            <person name="Yuki M."/>
            <person name="Igarashi Y."/>
            <person name="Tanasupawat S."/>
        </authorList>
    </citation>
    <scope>NUCLEOTIDE SEQUENCE [LARGE SCALE GENOMIC DNA]</scope>
    <source>
        <strain evidence="4 5">GKU157</strain>
    </source>
</reference>
<keyword evidence="1 4" id="KW-0489">Methyltransferase</keyword>